<keyword evidence="2" id="KW-0812">Transmembrane</keyword>
<dbReference type="EMBL" id="NESQ01000041">
    <property type="protein sequence ID" value="PUU81706.1"/>
    <property type="molecule type" value="Genomic_DNA"/>
</dbReference>
<feature type="transmembrane region" description="Helical" evidence="2">
    <location>
        <begin position="6"/>
        <end position="28"/>
    </location>
</feature>
<reference evidence="3 4" key="1">
    <citation type="submission" date="2017-04" db="EMBL/GenBank/DDBJ databases">
        <title>Draft genome sequence of Tuber borchii Vittad., a whitish edible truffle.</title>
        <authorList>
            <consortium name="DOE Joint Genome Institute"/>
            <person name="Murat C."/>
            <person name="Kuo A."/>
            <person name="Barry K.W."/>
            <person name="Clum A."/>
            <person name="Dockter R.B."/>
            <person name="Fauchery L."/>
            <person name="Iotti M."/>
            <person name="Kohler A."/>
            <person name="Labutti K."/>
            <person name="Lindquist E.A."/>
            <person name="Lipzen A."/>
            <person name="Ohm R.A."/>
            <person name="Wang M."/>
            <person name="Grigoriev I.V."/>
            <person name="Zambonelli A."/>
            <person name="Martin F.M."/>
        </authorList>
    </citation>
    <scope>NUCLEOTIDE SEQUENCE [LARGE SCALE GENOMIC DNA]</scope>
    <source>
        <strain evidence="3 4">Tbo3840</strain>
    </source>
</reference>
<evidence type="ECO:0000256" key="2">
    <source>
        <dbReference type="SAM" id="Phobius"/>
    </source>
</evidence>
<organism evidence="3 4">
    <name type="scientific">Tuber borchii</name>
    <name type="common">White truffle</name>
    <dbReference type="NCBI Taxonomy" id="42251"/>
    <lineage>
        <taxon>Eukaryota</taxon>
        <taxon>Fungi</taxon>
        <taxon>Dikarya</taxon>
        <taxon>Ascomycota</taxon>
        <taxon>Pezizomycotina</taxon>
        <taxon>Pezizomycetes</taxon>
        <taxon>Pezizales</taxon>
        <taxon>Tuberaceae</taxon>
        <taxon>Tuber</taxon>
    </lineage>
</organism>
<sequence>MFEFGLTTITLFSLLSLLFLILSASLIIKLIHPSIRYLSIDQSSAQVAPRTLRLRYYRPCHTKPNRRRGEKKRNYENHKDYTPLLMDGDDDADRLPRLPPDGTESPNYRMMPQEAMQDKDF</sequence>
<keyword evidence="4" id="KW-1185">Reference proteome</keyword>
<feature type="region of interest" description="Disordered" evidence="1">
    <location>
        <begin position="59"/>
        <end position="121"/>
    </location>
</feature>
<gene>
    <name evidence="3" type="ORF">B9Z19DRAFT_572551</name>
</gene>
<keyword evidence="2" id="KW-1133">Transmembrane helix</keyword>
<accession>A0A2T7A1U2</accession>
<dbReference type="Proteomes" id="UP000244722">
    <property type="component" value="Unassembled WGS sequence"/>
</dbReference>
<evidence type="ECO:0000313" key="4">
    <source>
        <dbReference type="Proteomes" id="UP000244722"/>
    </source>
</evidence>
<evidence type="ECO:0000256" key="1">
    <source>
        <dbReference type="SAM" id="MobiDB-lite"/>
    </source>
</evidence>
<proteinExistence type="predicted"/>
<feature type="compositionally biased region" description="Basic and acidic residues" evidence="1">
    <location>
        <begin position="72"/>
        <end position="81"/>
    </location>
</feature>
<evidence type="ECO:0000313" key="3">
    <source>
        <dbReference type="EMBL" id="PUU81706.1"/>
    </source>
</evidence>
<comment type="caution">
    <text evidence="3">The sequence shown here is derived from an EMBL/GenBank/DDBJ whole genome shotgun (WGS) entry which is preliminary data.</text>
</comment>
<dbReference type="AlphaFoldDB" id="A0A2T7A1U2"/>
<keyword evidence="2" id="KW-0472">Membrane</keyword>
<protein>
    <submittedName>
        <fullName evidence="3">Uncharacterized protein</fullName>
    </submittedName>
</protein>
<feature type="compositionally biased region" description="Basic residues" evidence="1">
    <location>
        <begin position="59"/>
        <end position="71"/>
    </location>
</feature>
<name>A0A2T7A1U2_TUBBO</name>